<feature type="compositionally biased region" description="Basic and acidic residues" evidence="1">
    <location>
        <begin position="434"/>
        <end position="443"/>
    </location>
</feature>
<feature type="compositionally biased region" description="Gly residues" evidence="1">
    <location>
        <begin position="1213"/>
        <end position="1230"/>
    </location>
</feature>
<evidence type="ECO:0000313" key="3">
    <source>
        <dbReference type="Proteomes" id="UP000187013"/>
    </source>
</evidence>
<name>A0A1Q2ZX60_ZYGRO</name>
<comment type="caution">
    <text evidence="2">The sequence shown here is derived from an EMBL/GenBank/DDBJ whole genome shotgun (WGS) entry which is preliminary data.</text>
</comment>
<feature type="compositionally biased region" description="Gly residues" evidence="1">
    <location>
        <begin position="491"/>
        <end position="508"/>
    </location>
</feature>
<feature type="region of interest" description="Disordered" evidence="1">
    <location>
        <begin position="1071"/>
        <end position="1720"/>
    </location>
</feature>
<feature type="compositionally biased region" description="Polar residues" evidence="1">
    <location>
        <begin position="130"/>
        <end position="141"/>
    </location>
</feature>
<feature type="compositionally biased region" description="Basic and acidic residues" evidence="1">
    <location>
        <begin position="570"/>
        <end position="584"/>
    </location>
</feature>
<feature type="compositionally biased region" description="Basic and acidic residues" evidence="1">
    <location>
        <begin position="1285"/>
        <end position="1297"/>
    </location>
</feature>
<feature type="compositionally biased region" description="Basic and acidic residues" evidence="1">
    <location>
        <begin position="534"/>
        <end position="548"/>
    </location>
</feature>
<dbReference type="OrthoDB" id="10691947at2759"/>
<feature type="region of interest" description="Disordered" evidence="1">
    <location>
        <begin position="605"/>
        <end position="1010"/>
    </location>
</feature>
<feature type="compositionally biased region" description="Low complexity" evidence="1">
    <location>
        <begin position="1298"/>
        <end position="1307"/>
    </location>
</feature>
<evidence type="ECO:0000256" key="1">
    <source>
        <dbReference type="SAM" id="MobiDB-lite"/>
    </source>
</evidence>
<sequence>MNAGTGGHAEDTTQQHGGQPQQMAASPRRQGSARQAQTDRHQHHDGHGFSTAGLAGAEGGVGDPEDEFETSPEHSEYVPASQYGTPASPRRNAPAGAPTGAYDPAEGEYVSGTGATHSPKKTPSGAYRPAQTTTSGVPSRSASRKKSAEDGGVAGGGATSGAGGYGYDYPDYQDRSEWDRRHSKKGFSMPFRRHHEAPEGEAEEIGGATGAGAGAGAGAVGGGRSAQAPARAGSRGRGTAPTGGAAGKDSAAVAGAGAAVQRAGGTSGGGGVGAGTGTGTGLGTGTGTGTEAGTGAADASGGGGTSKVSGFSSKLKGLVSNKHVQGKASDLTSKAGIPKNVKEIPGVKSGIGKVADTAGIPGGATGAGYAVSGAGAALGSGLSKKVGGKKGSTTGSGEGYEGDGAGGYTGGTDAGERGYGTGGAGERGYGTGERGYDTGEHDYGTGQRGYGTGERGYGAGERGYGTGGAGERGYGAGERGYDTGEHDYGTGQRGYGTGERGYGTGGYGVSSPKYSGQGVRDADNLATSPSGKSFDYDRIDGEYPEGSHRYSHRGPATATSASKRSPSSGEHNESRTASHGHSYDENYQGGYEAGYLAAKRGQVPQGGYEAGYMAGRRGEVPQGVASPARDTTSRGGAATTSPRGAGGNVPHGAGTTSSRGADTTSPRRTASSKDYSRGATGLTGAAGAGAASADGGIGHGKGYGAETDPAGGFSRTAGLADDSPTGPSDNIPDSGPSGGGYHYGNRDTGAASDSAVGAGAGAHKAGAGSESKTNPFKQDKPGNDLEYDGTGAERYGAHDPSYSPEGDRSGGNLGGTEAYGYGRGSYPADKFADDGFGSGGADRGAGKRSAKPSGYGHGDVSHAGGPYTGANRQTGTGKQFNRDAAGYGKSPASAVGPGSEEYPEDYDDVRNPGADELGTRRGGGSKGTTDRGATGGGLGGLAAGGAGATAAGGFGGADASKGASGGGLGGGISKVSDKAGGPEKIKGSLDKAANSKAGGITKSKAGDLAKSKLGEGKAGELAGKAKGVPGANDAASKAQGAVGKGISSKFGGGSGGGATGAAGALGAGGALAGAAGGQKGADQGDTPAGHDGGDYRGYGYDQGVSRGGAGGGAYDDEFDTGHYGDHTGGGAARRTGAGTGYDGYDTGNYGGTASGTRGSDGYDEGYQSGMRDVRRGDSVRKPAHDDAAGYAPKSSDRSYGRSPEQDRYPADTYGGGGYGQNPNQGGGDYGRGAVPQEYPPDYMVGSEGGTNRRLRQGLGGEGEDQKKEQLGVSDGDQVPTSQEVGDQRGDGFAREASADSSAYYDSSETVRGSKEQAPTTTEKPTKGGSISKTKQPAMRGPVDAKKQDTSIPRLGFQGLFSRKKSVGGTSGGEEAAPASTSKRGSFVRRLSLSRKKSADQEPLDEPFNPETENNEPVTRTKSDKLAGAAASPPSTKKNMEPSSPRSRESAGSNIKGSPRGEKQAATSQPRGATGGGVGPVSSSGEPTTGEGKRFAETFGNMPSLVDSRVPTYGWGTYSEGPPTGPADSAGGVGSGKGGNPPVQGTAKPDNLPVMSKDPTSPKYGGADGAATKVKKSSSYPQRNPDEDVFYGNEGMEREGEDNYVTSRKPTHGKNVSVGSHEMNNDAAADATYGERGYYNRSRTAPGLREEEEPTSIYGDEEGGYNINEASKVPRGGPDEAEEVAQGAKKTADAGKGEPGIFEKIKNTIMPGSHEDAGTAA</sequence>
<feature type="compositionally biased region" description="Polar residues" evidence="1">
    <location>
        <begin position="14"/>
        <end position="24"/>
    </location>
</feature>
<feature type="compositionally biased region" description="Polar residues" evidence="1">
    <location>
        <begin position="870"/>
        <end position="879"/>
    </location>
</feature>
<feature type="compositionally biased region" description="Acidic residues" evidence="1">
    <location>
        <begin position="1649"/>
        <end position="1662"/>
    </location>
</feature>
<organism evidence="2 3">
    <name type="scientific">Zygosaccharomyces rouxii</name>
    <dbReference type="NCBI Taxonomy" id="4956"/>
    <lineage>
        <taxon>Eukaryota</taxon>
        <taxon>Fungi</taxon>
        <taxon>Dikarya</taxon>
        <taxon>Ascomycota</taxon>
        <taxon>Saccharomycotina</taxon>
        <taxon>Saccharomycetes</taxon>
        <taxon>Saccharomycetales</taxon>
        <taxon>Saccharomycetaceae</taxon>
        <taxon>Zygosaccharomyces</taxon>
    </lineage>
</organism>
<feature type="compositionally biased region" description="Polar residues" evidence="1">
    <location>
        <begin position="557"/>
        <end position="569"/>
    </location>
</feature>
<proteinExistence type="predicted"/>
<protein>
    <submittedName>
        <fullName evidence="2">Uncharacterized protein</fullName>
    </submittedName>
</protein>
<feature type="compositionally biased region" description="Low complexity" evidence="1">
    <location>
        <begin position="225"/>
        <end position="264"/>
    </location>
</feature>
<feature type="compositionally biased region" description="Polar residues" evidence="1">
    <location>
        <begin position="654"/>
        <end position="673"/>
    </location>
</feature>
<feature type="compositionally biased region" description="Basic and acidic residues" evidence="1">
    <location>
        <begin position="975"/>
        <end position="989"/>
    </location>
</feature>
<feature type="compositionally biased region" description="Gly residues" evidence="1">
    <location>
        <begin position="1126"/>
        <end position="1141"/>
    </location>
</feature>
<feature type="compositionally biased region" description="Low complexity" evidence="1">
    <location>
        <begin position="1405"/>
        <end position="1416"/>
    </location>
</feature>
<feature type="compositionally biased region" description="Low complexity" evidence="1">
    <location>
        <begin position="749"/>
        <end position="768"/>
    </location>
</feature>
<feature type="compositionally biased region" description="Gly residues" evidence="1">
    <location>
        <begin position="265"/>
        <end position="292"/>
    </location>
</feature>
<feature type="compositionally biased region" description="Polar residues" evidence="1">
    <location>
        <begin position="629"/>
        <end position="642"/>
    </location>
</feature>
<gene>
    <name evidence="2" type="ORF">ZYGR_0I04230</name>
</gene>
<evidence type="ECO:0000313" key="2">
    <source>
        <dbReference type="EMBL" id="GAV48126.1"/>
    </source>
</evidence>
<reference evidence="2 3" key="1">
    <citation type="submission" date="2016-08" db="EMBL/GenBank/DDBJ databases">
        <title>Draft genome sequence of allopolyploid Zygosaccharomyces rouxii.</title>
        <authorList>
            <person name="Watanabe J."/>
            <person name="Uehara K."/>
            <person name="Mogi Y."/>
            <person name="Tsukioka Y."/>
        </authorList>
    </citation>
    <scope>NUCLEOTIDE SEQUENCE [LARGE SCALE GENOMIC DNA]</scope>
    <source>
        <strain evidence="2 3">NBRC 110957</strain>
    </source>
</reference>
<feature type="compositionally biased region" description="Gly residues" evidence="1">
    <location>
        <begin position="963"/>
        <end position="972"/>
    </location>
</feature>
<dbReference type="eggNOG" id="ENOG502RS1J">
    <property type="taxonomic scope" value="Eukaryota"/>
</dbReference>
<feature type="compositionally biased region" description="Polar residues" evidence="1">
    <location>
        <begin position="1316"/>
        <end position="1334"/>
    </location>
</feature>
<feature type="compositionally biased region" description="Gly residues" evidence="1">
    <location>
        <begin position="933"/>
        <end position="956"/>
    </location>
</feature>
<feature type="region of interest" description="Disordered" evidence="1">
    <location>
        <begin position="1"/>
        <end position="312"/>
    </location>
</feature>
<feature type="compositionally biased region" description="Low complexity" evidence="1">
    <location>
        <begin position="381"/>
        <end position="393"/>
    </location>
</feature>
<feature type="compositionally biased region" description="Gly residues" evidence="1">
    <location>
        <begin position="394"/>
        <end position="433"/>
    </location>
</feature>
<feature type="compositionally biased region" description="Gly residues" evidence="1">
    <location>
        <begin position="446"/>
        <end position="478"/>
    </location>
</feature>
<feature type="compositionally biased region" description="Low complexity" evidence="1">
    <location>
        <begin position="678"/>
        <end position="694"/>
    </location>
</feature>
<dbReference type="EMBL" id="BDGX01000009">
    <property type="protein sequence ID" value="GAV48126.1"/>
    <property type="molecule type" value="Genomic_DNA"/>
</dbReference>
<feature type="compositionally biased region" description="Polar residues" evidence="1">
    <location>
        <begin position="1432"/>
        <end position="1455"/>
    </location>
</feature>
<feature type="compositionally biased region" description="Basic and acidic residues" evidence="1">
    <location>
        <begin position="1689"/>
        <end position="1705"/>
    </location>
</feature>
<feature type="compositionally biased region" description="Basic and acidic residues" evidence="1">
    <location>
        <begin position="479"/>
        <end position="488"/>
    </location>
</feature>
<feature type="compositionally biased region" description="Gly residues" evidence="1">
    <location>
        <begin position="207"/>
        <end position="224"/>
    </location>
</feature>
<dbReference type="Proteomes" id="UP000187013">
    <property type="component" value="Unassembled WGS sequence"/>
</dbReference>
<feature type="region of interest" description="Disordered" evidence="1">
    <location>
        <begin position="381"/>
        <end position="588"/>
    </location>
</feature>
<feature type="compositionally biased region" description="Gly residues" evidence="1">
    <location>
        <begin position="152"/>
        <end position="166"/>
    </location>
</feature>
<feature type="compositionally biased region" description="Basic and acidic residues" evidence="1">
    <location>
        <begin position="1171"/>
        <end position="1187"/>
    </location>
</feature>
<accession>A0A1Q2ZX60</accession>
<feature type="compositionally biased region" description="Basic and acidic residues" evidence="1">
    <location>
        <begin position="37"/>
        <end position="47"/>
    </location>
</feature>
<feature type="compositionally biased region" description="Basic residues" evidence="1">
    <location>
        <begin position="181"/>
        <end position="195"/>
    </location>
</feature>
<feature type="compositionally biased region" description="Basic and acidic residues" evidence="1">
    <location>
        <begin position="1194"/>
        <end position="1209"/>
    </location>
</feature>